<keyword evidence="1" id="KW-0472">Membrane</keyword>
<name>A0A0R3QD59_9BILA</name>
<feature type="transmembrane region" description="Helical" evidence="1">
    <location>
        <begin position="7"/>
        <end position="27"/>
    </location>
</feature>
<evidence type="ECO:0000256" key="1">
    <source>
        <dbReference type="SAM" id="Phobius"/>
    </source>
</evidence>
<proteinExistence type="predicted"/>
<protein>
    <submittedName>
        <fullName evidence="2">7TM_GPCR_Srx domain-containing protein</fullName>
    </submittedName>
</protein>
<dbReference type="AlphaFoldDB" id="A0A0R3QD59"/>
<sequence length="44" mass="5061">MKYTNNTIIFLTIIQIILHYFSGKWLLLTNNIKGNCCGKFITPA</sequence>
<keyword evidence="1" id="KW-1133">Transmembrane helix</keyword>
<accession>A0A0R3QD59</accession>
<organism evidence="2">
    <name type="scientific">Brugia timori</name>
    <dbReference type="NCBI Taxonomy" id="42155"/>
    <lineage>
        <taxon>Eukaryota</taxon>
        <taxon>Metazoa</taxon>
        <taxon>Ecdysozoa</taxon>
        <taxon>Nematoda</taxon>
        <taxon>Chromadorea</taxon>
        <taxon>Rhabditida</taxon>
        <taxon>Spirurina</taxon>
        <taxon>Spiruromorpha</taxon>
        <taxon>Filarioidea</taxon>
        <taxon>Onchocercidae</taxon>
        <taxon>Brugia</taxon>
    </lineage>
</organism>
<dbReference type="WBParaSite" id="BTMF_0000429301-mRNA-1">
    <property type="protein sequence ID" value="BTMF_0000429301-mRNA-1"/>
    <property type="gene ID" value="BTMF_0000429301"/>
</dbReference>
<evidence type="ECO:0000313" key="2">
    <source>
        <dbReference type="WBParaSite" id="BTMF_0000429301-mRNA-1"/>
    </source>
</evidence>
<reference evidence="2" key="1">
    <citation type="submission" date="2017-02" db="UniProtKB">
        <authorList>
            <consortium name="WormBaseParasite"/>
        </authorList>
    </citation>
    <scope>IDENTIFICATION</scope>
</reference>
<keyword evidence="1" id="KW-0812">Transmembrane</keyword>